<protein>
    <submittedName>
        <fullName evidence="1">Uncharacterized protein</fullName>
    </submittedName>
</protein>
<sequence>HVGVISDLFWDETEKVKPIDIDFRLSVKNQQQLAQYIQKNNFNSNVLIEFETYDYDPNARAFYSSFNTDKETIEGNLKVSEDSKGKLSIFVSKEPEDDVQSPVNYFASLSIVSTAKAQQLISATSVTIKEVLPWGMSVV</sequence>
<proteinExistence type="predicted"/>
<gene>
    <name evidence="1" type="ORF">BGC07_03700</name>
</gene>
<accession>A0ABX3A3I6</accession>
<keyword evidence="2" id="KW-1185">Reference proteome</keyword>
<dbReference type="EMBL" id="MDTU01000001">
    <property type="protein sequence ID" value="ODN42201.1"/>
    <property type="molecule type" value="Genomic_DNA"/>
</dbReference>
<evidence type="ECO:0000313" key="1">
    <source>
        <dbReference type="EMBL" id="ODN42201.1"/>
    </source>
</evidence>
<reference evidence="1 2" key="1">
    <citation type="submission" date="2016-08" db="EMBL/GenBank/DDBJ databases">
        <title>Draft genome sequence of Candidatus Piscirickettsia litoralis, from seawater.</title>
        <authorList>
            <person name="Wan X."/>
            <person name="Lee A.J."/>
            <person name="Hou S."/>
            <person name="Donachie S.P."/>
        </authorList>
    </citation>
    <scope>NUCLEOTIDE SEQUENCE [LARGE SCALE GENOMIC DNA]</scope>
    <source>
        <strain evidence="1 2">Y2</strain>
    </source>
</reference>
<dbReference type="Proteomes" id="UP000094329">
    <property type="component" value="Unassembled WGS sequence"/>
</dbReference>
<name>A0ABX3A3I6_9GAMM</name>
<comment type="caution">
    <text evidence="1">The sequence shown here is derived from an EMBL/GenBank/DDBJ whole genome shotgun (WGS) entry which is preliminary data.</text>
</comment>
<feature type="non-terminal residue" evidence="1">
    <location>
        <position position="1"/>
    </location>
</feature>
<evidence type="ECO:0000313" key="2">
    <source>
        <dbReference type="Proteomes" id="UP000094329"/>
    </source>
</evidence>
<organism evidence="1 2">
    <name type="scientific">Piscirickettsia litoralis</name>
    <dbReference type="NCBI Taxonomy" id="1891921"/>
    <lineage>
        <taxon>Bacteria</taxon>
        <taxon>Pseudomonadati</taxon>
        <taxon>Pseudomonadota</taxon>
        <taxon>Gammaproteobacteria</taxon>
        <taxon>Thiotrichales</taxon>
        <taxon>Piscirickettsiaceae</taxon>
        <taxon>Piscirickettsia</taxon>
    </lineage>
</organism>
<dbReference type="RefSeq" id="WP_069311999.1">
    <property type="nucleotide sequence ID" value="NZ_MDTU01000001.1"/>
</dbReference>